<dbReference type="Proteomes" id="UP000655523">
    <property type="component" value="Unassembled WGS sequence"/>
</dbReference>
<gene>
    <name evidence="1" type="ORF">GNZ13_43130</name>
</gene>
<sequence>MHKACPPEAWTPGLPSLPRAGKLVDAGMLALIPQSRDADAHDLPIKQQVYRLLGIDQAAVSSEGYVAHSPDHFDLLAALHQASDERGAATRSPTWRFVSNRRTTVDALVSVGAVCSLVDANSTAEFEYLGFWLPLSKGQLGKSHAG</sequence>
<proteinExistence type="predicted"/>
<dbReference type="EMBL" id="WOEZ01000255">
    <property type="protein sequence ID" value="NPT61157.1"/>
    <property type="molecule type" value="Genomic_DNA"/>
</dbReference>
<name>A0A972P0K5_9BURK</name>
<dbReference type="RefSeq" id="WP_172176563.1">
    <property type="nucleotide sequence ID" value="NZ_WOEZ01000255.1"/>
</dbReference>
<accession>A0A972P0K5</accession>
<reference evidence="1 2" key="1">
    <citation type="submission" date="2019-11" db="EMBL/GenBank/DDBJ databases">
        <title>Metabolism of dissolved organic matter in forest soils.</title>
        <authorList>
            <person name="Cyle K.T."/>
            <person name="Wilhelm R.C."/>
            <person name="Martinez C.E."/>
        </authorList>
    </citation>
    <scope>NUCLEOTIDE SEQUENCE [LARGE SCALE GENOMIC DNA]</scope>
    <source>
        <strain evidence="1 2">5N</strain>
    </source>
</reference>
<comment type="caution">
    <text evidence="1">The sequence shown here is derived from an EMBL/GenBank/DDBJ whole genome shotgun (WGS) entry which is preliminary data.</text>
</comment>
<evidence type="ECO:0000313" key="1">
    <source>
        <dbReference type="EMBL" id="NPT61157.1"/>
    </source>
</evidence>
<keyword evidence="2" id="KW-1185">Reference proteome</keyword>
<evidence type="ECO:0000313" key="2">
    <source>
        <dbReference type="Proteomes" id="UP000655523"/>
    </source>
</evidence>
<organism evidence="1 2">
    <name type="scientific">Paraburkholderia elongata</name>
    <dbReference type="NCBI Taxonomy" id="2675747"/>
    <lineage>
        <taxon>Bacteria</taxon>
        <taxon>Pseudomonadati</taxon>
        <taxon>Pseudomonadota</taxon>
        <taxon>Betaproteobacteria</taxon>
        <taxon>Burkholderiales</taxon>
        <taxon>Burkholderiaceae</taxon>
        <taxon>Paraburkholderia</taxon>
    </lineage>
</organism>
<protein>
    <submittedName>
        <fullName evidence="1">Uncharacterized protein</fullName>
    </submittedName>
</protein>
<dbReference type="AlphaFoldDB" id="A0A972P0K5"/>